<dbReference type="Proteomes" id="UP001497623">
    <property type="component" value="Unassembled WGS sequence"/>
</dbReference>
<evidence type="ECO:0000313" key="2">
    <source>
        <dbReference type="Proteomes" id="UP001497623"/>
    </source>
</evidence>
<dbReference type="EMBL" id="CAXKWB010062445">
    <property type="protein sequence ID" value="CAL4185301.1"/>
    <property type="molecule type" value="Genomic_DNA"/>
</dbReference>
<dbReference type="AlphaFoldDB" id="A0AAV2SF18"/>
<accession>A0AAV2SF18</accession>
<protein>
    <submittedName>
        <fullName evidence="1">Uncharacterized protein</fullName>
    </submittedName>
</protein>
<reference evidence="1 2" key="1">
    <citation type="submission" date="2024-05" db="EMBL/GenBank/DDBJ databases">
        <authorList>
            <person name="Wallberg A."/>
        </authorList>
    </citation>
    <scope>NUCLEOTIDE SEQUENCE [LARGE SCALE GENOMIC DNA]</scope>
</reference>
<sequence>MQAPTIDMIKGVKSQLKSIMDAPIGSQLYINIYLRPILGKLAKYCYGCNRHRTAFHKLFNWLVNPKRTVEEFNYVIGPLGYAVSLTMDIDDGIQHQNADKYSLLLG</sequence>
<name>A0AAV2SF18_MEGNR</name>
<gene>
    <name evidence="1" type="ORF">MNOR_LOCUS35933</name>
</gene>
<evidence type="ECO:0000313" key="1">
    <source>
        <dbReference type="EMBL" id="CAL4185301.1"/>
    </source>
</evidence>
<keyword evidence="2" id="KW-1185">Reference proteome</keyword>
<comment type="caution">
    <text evidence="1">The sequence shown here is derived from an EMBL/GenBank/DDBJ whole genome shotgun (WGS) entry which is preliminary data.</text>
</comment>
<proteinExistence type="predicted"/>
<organism evidence="1 2">
    <name type="scientific">Meganyctiphanes norvegica</name>
    <name type="common">Northern krill</name>
    <name type="synonym">Thysanopoda norvegica</name>
    <dbReference type="NCBI Taxonomy" id="48144"/>
    <lineage>
        <taxon>Eukaryota</taxon>
        <taxon>Metazoa</taxon>
        <taxon>Ecdysozoa</taxon>
        <taxon>Arthropoda</taxon>
        <taxon>Crustacea</taxon>
        <taxon>Multicrustacea</taxon>
        <taxon>Malacostraca</taxon>
        <taxon>Eumalacostraca</taxon>
        <taxon>Eucarida</taxon>
        <taxon>Euphausiacea</taxon>
        <taxon>Euphausiidae</taxon>
        <taxon>Meganyctiphanes</taxon>
    </lineage>
</organism>